<feature type="chain" id="PRO_5012854525" description="DUF4920 domain-containing protein" evidence="1">
    <location>
        <begin position="23"/>
        <end position="181"/>
    </location>
</feature>
<proteinExistence type="predicted"/>
<evidence type="ECO:0008006" key="4">
    <source>
        <dbReference type="Google" id="ProtNLM"/>
    </source>
</evidence>
<dbReference type="EMBL" id="MQWD01000001">
    <property type="protein sequence ID" value="PAP75164.1"/>
    <property type="molecule type" value="Genomic_DNA"/>
</dbReference>
<gene>
    <name evidence="2" type="ORF">BSZ37_01250</name>
</gene>
<dbReference type="InterPro" id="IPR032577">
    <property type="entry name" value="DUF4920"/>
</dbReference>
<reference evidence="2 3" key="1">
    <citation type="submission" date="2016-11" db="EMBL/GenBank/DDBJ databases">
        <title>Study of marine rhodopsin-containing bacteria.</title>
        <authorList>
            <person name="Yoshizawa S."/>
            <person name="Kumagai Y."/>
            <person name="Kogure K."/>
        </authorList>
    </citation>
    <scope>NUCLEOTIDE SEQUENCE [LARGE SCALE GENOMIC DNA]</scope>
    <source>
        <strain evidence="2 3">SAORIC-28</strain>
    </source>
</reference>
<name>A0A271IWH3_9BACT</name>
<keyword evidence="3" id="KW-1185">Reference proteome</keyword>
<comment type="caution">
    <text evidence="2">The sequence shown here is derived from an EMBL/GenBank/DDBJ whole genome shotgun (WGS) entry which is preliminary data.</text>
</comment>
<dbReference type="RefSeq" id="WP_095508799.1">
    <property type="nucleotide sequence ID" value="NZ_MQWD01000001.1"/>
</dbReference>
<dbReference type="OrthoDB" id="129527at2"/>
<sequence length="181" mass="18637">MTRSLLLIALLGLGACADPAEAPADDATEAGVAEPSDVAFGETVPDGAALSPDELIANPDAYAGKTVVVEGVAREVCQMAGCWLTFSNDAGQTVRVNVPRDETESYVFTFPKDVSGQTVRVAGTLEVETTSVEDQRHYAEDGGASEDEVAAITEPKQTLVLTALGAELAEAADRAPGTAPA</sequence>
<keyword evidence="1" id="KW-0732">Signal</keyword>
<protein>
    <recommendedName>
        <fullName evidence="4">DUF4920 domain-containing protein</fullName>
    </recommendedName>
</protein>
<organism evidence="2 3">
    <name type="scientific">Rubrivirga marina</name>
    <dbReference type="NCBI Taxonomy" id="1196024"/>
    <lineage>
        <taxon>Bacteria</taxon>
        <taxon>Pseudomonadati</taxon>
        <taxon>Rhodothermota</taxon>
        <taxon>Rhodothermia</taxon>
        <taxon>Rhodothermales</taxon>
        <taxon>Rubricoccaceae</taxon>
        <taxon>Rubrivirga</taxon>
    </lineage>
</organism>
<dbReference type="AlphaFoldDB" id="A0A271IWH3"/>
<evidence type="ECO:0000256" key="1">
    <source>
        <dbReference type="SAM" id="SignalP"/>
    </source>
</evidence>
<evidence type="ECO:0000313" key="3">
    <source>
        <dbReference type="Proteomes" id="UP000216339"/>
    </source>
</evidence>
<feature type="signal peptide" evidence="1">
    <location>
        <begin position="1"/>
        <end position="22"/>
    </location>
</feature>
<dbReference type="PROSITE" id="PS51257">
    <property type="entry name" value="PROKAR_LIPOPROTEIN"/>
    <property type="match status" value="1"/>
</dbReference>
<evidence type="ECO:0000313" key="2">
    <source>
        <dbReference type="EMBL" id="PAP75164.1"/>
    </source>
</evidence>
<accession>A0A271IWH3</accession>
<dbReference type="Proteomes" id="UP000216339">
    <property type="component" value="Unassembled WGS sequence"/>
</dbReference>
<dbReference type="Pfam" id="PF16267">
    <property type="entry name" value="DUF4920"/>
    <property type="match status" value="1"/>
</dbReference>